<name>A0A540MRB5_MALBA</name>
<evidence type="ECO:0000313" key="1">
    <source>
        <dbReference type="EMBL" id="TQE01327.1"/>
    </source>
</evidence>
<reference evidence="1 2" key="1">
    <citation type="journal article" date="2019" name="G3 (Bethesda)">
        <title>Sequencing of a Wild Apple (Malus baccata) Genome Unravels the Differences Between Cultivated and Wild Apple Species Regarding Disease Resistance and Cold Tolerance.</title>
        <authorList>
            <person name="Chen X."/>
        </authorList>
    </citation>
    <scope>NUCLEOTIDE SEQUENCE [LARGE SCALE GENOMIC DNA]</scope>
    <source>
        <strain evidence="2">cv. Shandingzi</strain>
        <tissue evidence="1">Leaves</tissue>
    </source>
</reference>
<gene>
    <name evidence="1" type="ORF">C1H46_013088</name>
</gene>
<dbReference type="EMBL" id="VIEB01000197">
    <property type="protein sequence ID" value="TQE01327.1"/>
    <property type="molecule type" value="Genomic_DNA"/>
</dbReference>
<dbReference type="Proteomes" id="UP000315295">
    <property type="component" value="Unassembled WGS sequence"/>
</dbReference>
<protein>
    <submittedName>
        <fullName evidence="1">Uncharacterized protein</fullName>
    </submittedName>
</protein>
<evidence type="ECO:0000313" key="2">
    <source>
        <dbReference type="Proteomes" id="UP000315295"/>
    </source>
</evidence>
<keyword evidence="2" id="KW-1185">Reference proteome</keyword>
<sequence>MRGYMYDRIHIIRIHNYRFVKKVTEESEHTWFFSCINPCRKLCVFILFLSPTILTI</sequence>
<dbReference type="AlphaFoldDB" id="A0A540MRB5"/>
<accession>A0A540MRB5</accession>
<organism evidence="1 2">
    <name type="scientific">Malus baccata</name>
    <name type="common">Siberian crab apple</name>
    <name type="synonym">Pyrus baccata</name>
    <dbReference type="NCBI Taxonomy" id="106549"/>
    <lineage>
        <taxon>Eukaryota</taxon>
        <taxon>Viridiplantae</taxon>
        <taxon>Streptophyta</taxon>
        <taxon>Embryophyta</taxon>
        <taxon>Tracheophyta</taxon>
        <taxon>Spermatophyta</taxon>
        <taxon>Magnoliopsida</taxon>
        <taxon>eudicotyledons</taxon>
        <taxon>Gunneridae</taxon>
        <taxon>Pentapetalae</taxon>
        <taxon>rosids</taxon>
        <taxon>fabids</taxon>
        <taxon>Rosales</taxon>
        <taxon>Rosaceae</taxon>
        <taxon>Amygdaloideae</taxon>
        <taxon>Maleae</taxon>
        <taxon>Malus</taxon>
    </lineage>
</organism>
<comment type="caution">
    <text evidence="1">The sequence shown here is derived from an EMBL/GenBank/DDBJ whole genome shotgun (WGS) entry which is preliminary data.</text>
</comment>
<proteinExistence type="predicted"/>